<organism evidence="1">
    <name type="scientific">Anguilla anguilla</name>
    <name type="common">European freshwater eel</name>
    <name type="synonym">Muraena anguilla</name>
    <dbReference type="NCBI Taxonomy" id="7936"/>
    <lineage>
        <taxon>Eukaryota</taxon>
        <taxon>Metazoa</taxon>
        <taxon>Chordata</taxon>
        <taxon>Craniata</taxon>
        <taxon>Vertebrata</taxon>
        <taxon>Euteleostomi</taxon>
        <taxon>Actinopterygii</taxon>
        <taxon>Neopterygii</taxon>
        <taxon>Teleostei</taxon>
        <taxon>Anguilliformes</taxon>
        <taxon>Anguillidae</taxon>
        <taxon>Anguilla</taxon>
    </lineage>
</organism>
<dbReference type="EMBL" id="GBXM01023877">
    <property type="protein sequence ID" value="JAH84700.1"/>
    <property type="molecule type" value="Transcribed_RNA"/>
</dbReference>
<sequence length="39" mass="4499">MEKGELAVVHVQQKLWSKRGDSIFLIYWKGLSSEYGEEG</sequence>
<evidence type="ECO:0000313" key="1">
    <source>
        <dbReference type="EMBL" id="JAH84700.1"/>
    </source>
</evidence>
<reference evidence="1" key="1">
    <citation type="submission" date="2014-11" db="EMBL/GenBank/DDBJ databases">
        <authorList>
            <person name="Amaro Gonzalez C."/>
        </authorList>
    </citation>
    <scope>NUCLEOTIDE SEQUENCE</scope>
</reference>
<name>A0A0E9W530_ANGAN</name>
<proteinExistence type="predicted"/>
<evidence type="ECO:0008006" key="2">
    <source>
        <dbReference type="Google" id="ProtNLM"/>
    </source>
</evidence>
<protein>
    <recommendedName>
        <fullName evidence="2">Chromo domain-containing protein</fullName>
    </recommendedName>
</protein>
<accession>A0A0E9W530</accession>
<reference evidence="1" key="2">
    <citation type="journal article" date="2015" name="Fish Shellfish Immunol.">
        <title>Early steps in the European eel (Anguilla anguilla)-Vibrio vulnificus interaction in the gills: Role of the RtxA13 toxin.</title>
        <authorList>
            <person name="Callol A."/>
            <person name="Pajuelo D."/>
            <person name="Ebbesson L."/>
            <person name="Teles M."/>
            <person name="MacKenzie S."/>
            <person name="Amaro C."/>
        </authorList>
    </citation>
    <scope>NUCLEOTIDE SEQUENCE</scope>
</reference>
<dbReference type="AlphaFoldDB" id="A0A0E9W530"/>